<accession>A0A815IMD6</accession>
<dbReference type="EMBL" id="CAJOAY010000594">
    <property type="protein sequence ID" value="CAF3699015.1"/>
    <property type="molecule type" value="Genomic_DNA"/>
</dbReference>
<evidence type="ECO:0000313" key="4">
    <source>
        <dbReference type="Proteomes" id="UP000663891"/>
    </source>
</evidence>
<proteinExistence type="predicted"/>
<evidence type="ECO:0000313" key="2">
    <source>
        <dbReference type="EMBL" id="CAF1367820.1"/>
    </source>
</evidence>
<dbReference type="AlphaFoldDB" id="A0A815IMD6"/>
<reference evidence="2" key="1">
    <citation type="submission" date="2021-02" db="EMBL/GenBank/DDBJ databases">
        <authorList>
            <person name="Nowell W R."/>
        </authorList>
    </citation>
    <scope>NUCLEOTIDE SEQUENCE</scope>
</reference>
<sequence>MRRHSLGPESLRKQIISVFTPSSRKRQNSTNNEPSSHDISNTSRRTRRYSVPNKKYLDSSNNNGELHTINELRNTSISDDYEHVIENIRLTGLIMTCDRRNTLFAPVNTFNFTSNDRVRRYSTPDKQDLETIYEILNQTLL</sequence>
<dbReference type="OrthoDB" id="10038437at2759"/>
<evidence type="ECO:0000256" key="1">
    <source>
        <dbReference type="SAM" id="MobiDB-lite"/>
    </source>
</evidence>
<dbReference type="Proteomes" id="UP000663881">
    <property type="component" value="Unassembled WGS sequence"/>
</dbReference>
<protein>
    <submittedName>
        <fullName evidence="2">Uncharacterized protein</fullName>
    </submittedName>
</protein>
<gene>
    <name evidence="3" type="ORF">OKA104_LOCUS12359</name>
    <name evidence="2" type="ORF">VCS650_LOCUS34687</name>
</gene>
<name>A0A815IMD6_9BILA</name>
<organism evidence="2 4">
    <name type="scientific">Adineta steineri</name>
    <dbReference type="NCBI Taxonomy" id="433720"/>
    <lineage>
        <taxon>Eukaryota</taxon>
        <taxon>Metazoa</taxon>
        <taxon>Spiralia</taxon>
        <taxon>Gnathifera</taxon>
        <taxon>Rotifera</taxon>
        <taxon>Eurotatoria</taxon>
        <taxon>Bdelloidea</taxon>
        <taxon>Adinetida</taxon>
        <taxon>Adinetidae</taxon>
        <taxon>Adineta</taxon>
    </lineage>
</organism>
<feature type="compositionally biased region" description="Polar residues" evidence="1">
    <location>
        <begin position="17"/>
        <end position="43"/>
    </location>
</feature>
<dbReference type="Proteomes" id="UP000663891">
    <property type="component" value="Unassembled WGS sequence"/>
</dbReference>
<feature type="region of interest" description="Disordered" evidence="1">
    <location>
        <begin position="1"/>
        <end position="64"/>
    </location>
</feature>
<evidence type="ECO:0000313" key="3">
    <source>
        <dbReference type="EMBL" id="CAF3699015.1"/>
    </source>
</evidence>
<comment type="caution">
    <text evidence="2">The sequence shown here is derived from an EMBL/GenBank/DDBJ whole genome shotgun (WGS) entry which is preliminary data.</text>
</comment>
<dbReference type="EMBL" id="CAJNON010000743">
    <property type="protein sequence ID" value="CAF1367820.1"/>
    <property type="molecule type" value="Genomic_DNA"/>
</dbReference>